<dbReference type="RefSeq" id="WP_120065455.1">
    <property type="nucleotide sequence ID" value="NZ_QZWH01000032.1"/>
</dbReference>
<dbReference type="OrthoDB" id="9808302at2"/>
<dbReference type="InterPro" id="IPR033949">
    <property type="entry name" value="CobQ_GATase1"/>
</dbReference>
<dbReference type="NCBIfam" id="TIGR00313">
    <property type="entry name" value="cobQ"/>
    <property type="match status" value="1"/>
</dbReference>
<proteinExistence type="inferred from homology"/>
<dbReference type="UniPathway" id="UPA00148"/>
<dbReference type="CDD" id="cd05389">
    <property type="entry name" value="CobQ_N"/>
    <property type="match status" value="1"/>
</dbReference>
<evidence type="ECO:0000256" key="2">
    <source>
        <dbReference type="ARBA" id="ARBA00006205"/>
    </source>
</evidence>
<comment type="similarity">
    <text evidence="2 7">Belongs to the CobB/CobQ family. CobQ subfamily.</text>
</comment>
<dbReference type="InterPro" id="IPR011698">
    <property type="entry name" value="GATase_3"/>
</dbReference>
<evidence type="ECO:0000259" key="8">
    <source>
        <dbReference type="Pfam" id="PF01656"/>
    </source>
</evidence>
<dbReference type="PANTHER" id="PTHR21343">
    <property type="entry name" value="DETHIOBIOTIN SYNTHETASE"/>
    <property type="match status" value="1"/>
</dbReference>
<accession>A0A3A5JNG2</accession>
<dbReference type="SUPFAM" id="SSF52540">
    <property type="entry name" value="P-loop containing nucleoside triphosphate hydrolases"/>
    <property type="match status" value="1"/>
</dbReference>
<dbReference type="InterPro" id="IPR004459">
    <property type="entry name" value="CobQ_synth"/>
</dbReference>
<evidence type="ECO:0000256" key="1">
    <source>
        <dbReference type="ARBA" id="ARBA00004953"/>
    </source>
</evidence>
<comment type="caution">
    <text evidence="10">The sequence shown here is derived from an EMBL/GenBank/DDBJ whole genome shotgun (WGS) entry which is preliminary data.</text>
</comment>
<keyword evidence="5 7" id="KW-0315">Glutamine amidotransferase</keyword>
<evidence type="ECO:0000256" key="3">
    <source>
        <dbReference type="ARBA" id="ARBA00019833"/>
    </source>
</evidence>
<dbReference type="GO" id="GO:0015420">
    <property type="term" value="F:ABC-type vitamin B12 transporter activity"/>
    <property type="evidence" value="ECO:0007669"/>
    <property type="project" value="UniProtKB-UniRule"/>
</dbReference>
<dbReference type="Gene3D" id="3.40.50.880">
    <property type="match status" value="1"/>
</dbReference>
<dbReference type="AlphaFoldDB" id="A0A3A5JNG2"/>
<keyword evidence="4 7" id="KW-0169">Cobalamin biosynthesis</keyword>
<evidence type="ECO:0000256" key="7">
    <source>
        <dbReference type="HAMAP-Rule" id="MF_00028"/>
    </source>
</evidence>
<protein>
    <recommendedName>
        <fullName evidence="3 7">Cobyric acid synthase</fullName>
    </recommendedName>
</protein>
<dbReference type="NCBIfam" id="NF001989">
    <property type="entry name" value="PRK00784.1"/>
    <property type="match status" value="1"/>
</dbReference>
<evidence type="ECO:0000313" key="10">
    <source>
        <dbReference type="EMBL" id="RJT21003.1"/>
    </source>
</evidence>
<dbReference type="HAMAP" id="MF_00028">
    <property type="entry name" value="CobQ"/>
    <property type="match status" value="1"/>
</dbReference>
<evidence type="ECO:0000259" key="9">
    <source>
        <dbReference type="Pfam" id="PF07685"/>
    </source>
</evidence>
<dbReference type="InterPro" id="IPR047045">
    <property type="entry name" value="CobQ_N"/>
</dbReference>
<dbReference type="Pfam" id="PF07685">
    <property type="entry name" value="GATase_3"/>
    <property type="match status" value="1"/>
</dbReference>
<dbReference type="InterPro" id="IPR029062">
    <property type="entry name" value="Class_I_gatase-like"/>
</dbReference>
<dbReference type="Proteomes" id="UP000276295">
    <property type="component" value="Unassembled WGS sequence"/>
</dbReference>
<dbReference type="PANTHER" id="PTHR21343:SF1">
    <property type="entry name" value="COBYRIC ACID SYNTHASE"/>
    <property type="match status" value="1"/>
</dbReference>
<feature type="domain" description="CobB/CobQ-like glutamine amidotransferase" evidence="9">
    <location>
        <begin position="253"/>
        <end position="450"/>
    </location>
</feature>
<comment type="function">
    <text evidence="6 7">Catalyzes amidations at positions B, D, E, and G on adenosylcobyrinic A,C-diamide. NH(2) groups are provided by glutamine, and one molecule of ATP is hydrogenolyzed for each amidation.</text>
</comment>
<dbReference type="GO" id="GO:0009236">
    <property type="term" value="P:cobalamin biosynthetic process"/>
    <property type="evidence" value="ECO:0007669"/>
    <property type="project" value="UniProtKB-UniRule"/>
</dbReference>
<name>A0A3A5JNG2_9ENTR</name>
<sequence>MSLSIMVQGTASDVGKSMLVAGFCRIFAQDGHRTAPFKSQNMALNSGITPDGKEMGRAQIFQAEAAGIAPDVRMNPVLLKPTSDCKAQVVLMGKVATNMDAVTYHNYKPQLKTQIREVYQSLAAEHDVMVLEGAGSPAEINLRDRDIVNMGMAELAQCPVILVADIDRGGVFASIYGTIALLLEHEKWRVKGVIINKFRGDVALLYSGIEQIEALTGVPVLGVMPWLNVDLEDEDSVVLDRGKYDSVTAKDLDIAVLQLPYMSNFTDFNALAAQPDVRLRYVSKADELQNSDLVIVPGSKNTLGDLRWLRENGFEAALLAHHRNNGAVLGICGGYQMLGQHIYDEVESGLGEMPGIGLLDVVTRFAHEKTTTRVAGNVQSDLPGIFAASAGTSLAGYEIHMGETQRGENISPFATFTECNTQPYHNLDGAISDDGRVLGTYLHGLFDSGEFTRSLLDSLRLRKGLSTWEGEVFDYQKHKNQQFDILADAMREHIDMAKIYQIMREHQEQPQ</sequence>
<evidence type="ECO:0000256" key="4">
    <source>
        <dbReference type="ARBA" id="ARBA00022573"/>
    </source>
</evidence>
<organism evidence="10 11">
    <name type="scientific">Buttiauxella izardii</name>
    <dbReference type="NCBI Taxonomy" id="82991"/>
    <lineage>
        <taxon>Bacteria</taxon>
        <taxon>Pseudomonadati</taxon>
        <taxon>Pseudomonadota</taxon>
        <taxon>Gammaproteobacteria</taxon>
        <taxon>Enterobacterales</taxon>
        <taxon>Enterobacteriaceae</taxon>
        <taxon>Buttiauxella</taxon>
    </lineage>
</organism>
<evidence type="ECO:0000256" key="5">
    <source>
        <dbReference type="ARBA" id="ARBA00022962"/>
    </source>
</evidence>
<keyword evidence="11" id="KW-1185">Reference proteome</keyword>
<dbReference type="InterPro" id="IPR027417">
    <property type="entry name" value="P-loop_NTPase"/>
</dbReference>
<evidence type="ECO:0000256" key="6">
    <source>
        <dbReference type="ARBA" id="ARBA00025166"/>
    </source>
</evidence>
<gene>
    <name evidence="7" type="primary">cobQ</name>
    <name evidence="10" type="ORF">D6029_14670</name>
</gene>
<evidence type="ECO:0000313" key="11">
    <source>
        <dbReference type="Proteomes" id="UP000276295"/>
    </source>
</evidence>
<feature type="active site" description="Nucleophile" evidence="7">
    <location>
        <position position="332"/>
    </location>
</feature>
<dbReference type="EMBL" id="QZWH01000032">
    <property type="protein sequence ID" value="RJT21003.1"/>
    <property type="molecule type" value="Genomic_DNA"/>
</dbReference>
<dbReference type="InterPro" id="IPR002586">
    <property type="entry name" value="CobQ/CobB/MinD/ParA_Nub-bd_dom"/>
</dbReference>
<feature type="active site" evidence="7">
    <location>
        <position position="443"/>
    </location>
</feature>
<dbReference type="GO" id="GO:0003824">
    <property type="term" value="F:catalytic activity"/>
    <property type="evidence" value="ECO:0007669"/>
    <property type="project" value="InterPro"/>
</dbReference>
<feature type="domain" description="CobQ/CobB/MinD/ParA nucleotide binding" evidence="8">
    <location>
        <begin position="5"/>
        <end position="227"/>
    </location>
</feature>
<comment type="pathway">
    <text evidence="1 7">Cofactor biosynthesis; adenosylcobalamin biosynthesis.</text>
</comment>
<dbReference type="SUPFAM" id="SSF52317">
    <property type="entry name" value="Class I glutamine amidotransferase-like"/>
    <property type="match status" value="1"/>
</dbReference>
<dbReference type="Gene3D" id="3.40.50.300">
    <property type="entry name" value="P-loop containing nucleotide triphosphate hydrolases"/>
    <property type="match status" value="1"/>
</dbReference>
<dbReference type="Pfam" id="PF01656">
    <property type="entry name" value="CbiA"/>
    <property type="match status" value="1"/>
</dbReference>
<reference evidence="10 11" key="1">
    <citation type="submission" date="2018-09" db="EMBL/GenBank/DDBJ databases">
        <title>Draft genome sequence of Buttiauxella izardii CCUG 35510T.</title>
        <authorList>
            <person name="Salva-Serra F."/>
            <person name="Marathe N."/>
            <person name="Moore E."/>
            <person name="Stadler-Svensson L."/>
            <person name="Engstrom-Jakobsson H."/>
        </authorList>
    </citation>
    <scope>NUCLEOTIDE SEQUENCE [LARGE SCALE GENOMIC DNA]</scope>
    <source>
        <strain evidence="10 11">CCUG 35510</strain>
    </source>
</reference>
<dbReference type="PROSITE" id="PS51274">
    <property type="entry name" value="GATASE_COBBQ"/>
    <property type="match status" value="1"/>
</dbReference>
<dbReference type="CDD" id="cd01750">
    <property type="entry name" value="GATase1_CobQ"/>
    <property type="match status" value="1"/>
</dbReference>